<evidence type="ECO:0000256" key="1">
    <source>
        <dbReference type="ARBA" id="ARBA00004141"/>
    </source>
</evidence>
<dbReference type="Proteomes" id="UP000049828">
    <property type="component" value="Unassembled WGS sequence"/>
</dbReference>
<evidence type="ECO:0000256" key="2">
    <source>
        <dbReference type="ARBA" id="ARBA00022692"/>
    </source>
</evidence>
<evidence type="ECO:0000313" key="10">
    <source>
        <dbReference type="Proteomes" id="UP000095453"/>
    </source>
</evidence>
<reference evidence="9" key="1">
    <citation type="submission" date="2015-05" db="EMBL/GenBank/DDBJ databases">
        <authorList>
            <consortium name="Pathogen Informatics"/>
        </authorList>
    </citation>
    <scope>NUCLEOTIDE SEQUENCE [LARGE SCALE GENOMIC DNA]</scope>
    <source>
        <strain evidence="8 10">2789STDY5608887</strain>
        <strain evidence="9">L1-83</strain>
    </source>
</reference>
<accession>A0A0M6WMN8</accession>
<dbReference type="InterPro" id="IPR007267">
    <property type="entry name" value="GtrA_DPMS_TM"/>
</dbReference>
<evidence type="ECO:0000259" key="6">
    <source>
        <dbReference type="Pfam" id="PF04138"/>
    </source>
</evidence>
<sequence>MQKVIPKLQSRVSQSREKGINIMEKIKGLWLGFAEKHPGASKWIREGGLFVIVSNLITVLKYFMLLFLPLAFAGLPKVDFGFPGIDITLFGETFKWNIIGYDAAHGGLPYFCAYMIAMVVGECINFPIQRSFVFRSKGNIWYQGMWYLIAFCIVTCIVNSINCIWVAVAGMFVPDWLYNIGTTVLNGGVSMVVFFFVNKIIFPEGEAKKAEA</sequence>
<reference evidence="7" key="2">
    <citation type="submission" date="2015-05" db="EMBL/GenBank/DDBJ databases">
        <authorList>
            <person name="Wang D.B."/>
            <person name="Wang M."/>
        </authorList>
    </citation>
    <scope>NUCLEOTIDE SEQUENCE [LARGE SCALE GENOMIC DNA]</scope>
    <source>
        <strain evidence="7">L1-83</strain>
    </source>
</reference>
<evidence type="ECO:0000256" key="4">
    <source>
        <dbReference type="ARBA" id="ARBA00023136"/>
    </source>
</evidence>
<evidence type="ECO:0000256" key="5">
    <source>
        <dbReference type="SAM" id="Phobius"/>
    </source>
</evidence>
<keyword evidence="2 5" id="KW-0812">Transmembrane</keyword>
<dbReference type="Pfam" id="PF04138">
    <property type="entry name" value="GtrA_DPMS_TM"/>
    <property type="match status" value="1"/>
</dbReference>
<dbReference type="Proteomes" id="UP000095453">
    <property type="component" value="Unassembled WGS sequence"/>
</dbReference>
<evidence type="ECO:0000313" key="9">
    <source>
        <dbReference type="Proteomes" id="UP000049828"/>
    </source>
</evidence>
<evidence type="ECO:0000313" key="7">
    <source>
        <dbReference type="EMBL" id="CRL38527.1"/>
    </source>
</evidence>
<feature type="domain" description="GtrA/DPMS transmembrane" evidence="6">
    <location>
        <begin position="106"/>
        <end position="201"/>
    </location>
</feature>
<dbReference type="EMBL" id="CVRS01000072">
    <property type="protein sequence ID" value="CRL38527.1"/>
    <property type="molecule type" value="Genomic_DNA"/>
</dbReference>
<feature type="transmembrane region" description="Helical" evidence="5">
    <location>
        <begin position="146"/>
        <end position="170"/>
    </location>
</feature>
<keyword evidence="9" id="KW-1185">Reference proteome</keyword>
<evidence type="ECO:0000256" key="3">
    <source>
        <dbReference type="ARBA" id="ARBA00022989"/>
    </source>
</evidence>
<proteinExistence type="predicted"/>
<feature type="transmembrane region" description="Helical" evidence="5">
    <location>
        <begin position="176"/>
        <end position="197"/>
    </location>
</feature>
<dbReference type="GO" id="GO:0000271">
    <property type="term" value="P:polysaccharide biosynthetic process"/>
    <property type="evidence" value="ECO:0007669"/>
    <property type="project" value="InterPro"/>
</dbReference>
<keyword evidence="3 5" id="KW-1133">Transmembrane helix</keyword>
<feature type="transmembrane region" description="Helical" evidence="5">
    <location>
        <begin position="107"/>
        <end position="126"/>
    </location>
</feature>
<feature type="transmembrane region" description="Helical" evidence="5">
    <location>
        <begin position="49"/>
        <end position="72"/>
    </location>
</feature>
<dbReference type="EMBL" id="CYXX01000005">
    <property type="protein sequence ID" value="CUM89200.1"/>
    <property type="molecule type" value="Genomic_DNA"/>
</dbReference>
<protein>
    <submittedName>
        <fullName evidence="7">GtrA-like protein</fullName>
    </submittedName>
</protein>
<gene>
    <name evidence="8" type="ORF">ERS852444_00956</name>
    <name evidence="7" type="ORF">RIL183_22691</name>
</gene>
<dbReference type="GO" id="GO:0016020">
    <property type="term" value="C:membrane"/>
    <property type="evidence" value="ECO:0007669"/>
    <property type="project" value="UniProtKB-SubCell"/>
</dbReference>
<dbReference type="STRING" id="360807.ERS852392_01344"/>
<evidence type="ECO:0000313" key="8">
    <source>
        <dbReference type="EMBL" id="CUM89200.1"/>
    </source>
</evidence>
<keyword evidence="4 5" id="KW-0472">Membrane</keyword>
<comment type="subcellular location">
    <subcellularLocation>
        <location evidence="1">Membrane</location>
        <topology evidence="1">Multi-pass membrane protein</topology>
    </subcellularLocation>
</comment>
<organism evidence="7 9">
    <name type="scientific">Roseburia inulinivorans</name>
    <dbReference type="NCBI Taxonomy" id="360807"/>
    <lineage>
        <taxon>Bacteria</taxon>
        <taxon>Bacillati</taxon>
        <taxon>Bacillota</taxon>
        <taxon>Clostridia</taxon>
        <taxon>Lachnospirales</taxon>
        <taxon>Lachnospiraceae</taxon>
        <taxon>Roseburia</taxon>
    </lineage>
</organism>
<dbReference type="AlphaFoldDB" id="A0A0M6WMN8"/>
<name>A0A0M6WMN8_9FIRM</name>